<evidence type="ECO:0000256" key="7">
    <source>
        <dbReference type="ARBA" id="ARBA00022723"/>
    </source>
</evidence>
<keyword evidence="11 18" id="KW-0573">Peptidoglycan synthesis</keyword>
<feature type="binding site" evidence="18">
    <location>
        <begin position="394"/>
        <end position="395"/>
    </location>
    <ligand>
        <name>acetyl-CoA</name>
        <dbReference type="ChEBI" id="CHEBI:57288"/>
    </ligand>
</feature>
<feature type="binding site" evidence="18">
    <location>
        <position position="82"/>
    </location>
    <ligand>
        <name>UDP-N-acetyl-alpha-D-glucosamine</name>
        <dbReference type="ChEBI" id="CHEBI:57705"/>
    </ligand>
</feature>
<comment type="cofactor">
    <cofactor evidence="18">
        <name>Mg(2+)</name>
        <dbReference type="ChEBI" id="CHEBI:18420"/>
    </cofactor>
    <text evidence="18">Binds 1 Mg(2+) ion per subunit.</text>
</comment>
<evidence type="ECO:0000256" key="6">
    <source>
        <dbReference type="ARBA" id="ARBA00022695"/>
    </source>
</evidence>
<comment type="similarity">
    <text evidence="3 18">In the N-terminal section; belongs to the N-acetylglucosamine-1-phosphate uridyltransferase family.</text>
</comment>
<feature type="binding site" evidence="18">
    <location>
        <position position="341"/>
    </location>
    <ligand>
        <name>UDP-N-acetyl-alpha-D-glucosamine</name>
        <dbReference type="ChEBI" id="CHEBI:57705"/>
    </ligand>
</feature>
<keyword evidence="12 18" id="KW-0511">Multifunctional enzyme</keyword>
<dbReference type="InterPro" id="IPR001451">
    <property type="entry name" value="Hexapep"/>
</dbReference>
<feature type="binding site" evidence="18">
    <location>
        <position position="448"/>
    </location>
    <ligand>
        <name>acetyl-CoA</name>
        <dbReference type="ChEBI" id="CHEBI:57288"/>
    </ligand>
</feature>
<evidence type="ECO:0000256" key="11">
    <source>
        <dbReference type="ARBA" id="ARBA00022984"/>
    </source>
</evidence>
<evidence type="ECO:0000256" key="17">
    <source>
        <dbReference type="ARBA" id="ARBA00049628"/>
    </source>
</evidence>
<dbReference type="SUPFAM" id="SSF51161">
    <property type="entry name" value="Trimeric LpxA-like enzymes"/>
    <property type="match status" value="1"/>
</dbReference>
<dbReference type="Pfam" id="PF00132">
    <property type="entry name" value="Hexapep"/>
    <property type="match status" value="1"/>
</dbReference>
<feature type="binding site" evidence="18">
    <location>
        <position position="385"/>
    </location>
    <ligand>
        <name>UDP-N-acetyl-alpha-D-glucosamine</name>
        <dbReference type="ChEBI" id="CHEBI:57705"/>
    </ligand>
</feature>
<dbReference type="SUPFAM" id="SSF53448">
    <property type="entry name" value="Nucleotide-diphospho-sugar transferases"/>
    <property type="match status" value="1"/>
</dbReference>
<feature type="binding site" evidence="18">
    <location>
        <position position="178"/>
    </location>
    <ligand>
        <name>UDP-N-acetyl-alpha-D-glucosamine</name>
        <dbReference type="ChEBI" id="CHEBI:57705"/>
    </ligand>
</feature>
<keyword evidence="5 18" id="KW-0808">Transferase</keyword>
<dbReference type="HAMAP" id="MF_01631">
    <property type="entry name" value="GlmU"/>
    <property type="match status" value="1"/>
</dbReference>
<feature type="region of interest" description="Disordered" evidence="19">
    <location>
        <begin position="471"/>
        <end position="490"/>
    </location>
</feature>
<dbReference type="InterPro" id="IPR005882">
    <property type="entry name" value="Bifunctional_GlmU"/>
</dbReference>
<dbReference type="GO" id="GO:0006048">
    <property type="term" value="P:UDP-N-acetylglucosamine biosynthetic process"/>
    <property type="evidence" value="ECO:0007669"/>
    <property type="project" value="UniProtKB-UniPathway"/>
</dbReference>
<dbReference type="CDD" id="cd02540">
    <property type="entry name" value="GT2_GlmU_N_bac"/>
    <property type="match status" value="1"/>
</dbReference>
<dbReference type="GO" id="GO:0008360">
    <property type="term" value="P:regulation of cell shape"/>
    <property type="evidence" value="ECO:0007669"/>
    <property type="project" value="UniProtKB-KW"/>
</dbReference>
<dbReference type="KEGG" id="mgg:MPLG2_3883"/>
<comment type="function">
    <text evidence="17 18">Catalyzes the last two sequential reactions in the de novo biosynthetic pathway for UDP-N-acetylglucosamine (UDP-GlcNAc). The C-terminal domain catalyzes the transfer of acetyl group from acetyl coenzyme A to glucosamine-1-phosphate (GlcN-1-P) to produce N-acetylglucosamine-1-phosphate (GlcNAc-1-P), which is converted into UDP-GlcNAc by the transfer of uridine 5-monophosphate (from uridine 5-triphosphate), a reaction catalyzed by the N-terminal domain.</text>
</comment>
<dbReference type="GO" id="GO:0000287">
    <property type="term" value="F:magnesium ion binding"/>
    <property type="evidence" value="ECO:0007669"/>
    <property type="project" value="UniProtKB-UniRule"/>
</dbReference>
<feature type="region of interest" description="Linker" evidence="18">
    <location>
        <begin position="239"/>
        <end position="259"/>
    </location>
</feature>
<evidence type="ECO:0000313" key="22">
    <source>
        <dbReference type="Proteomes" id="UP000238164"/>
    </source>
</evidence>
<dbReference type="InterPro" id="IPR018357">
    <property type="entry name" value="Hexapep_transf_CS"/>
</dbReference>
<dbReference type="UniPathway" id="UPA00113">
    <property type="reaction ID" value="UER00532"/>
</dbReference>
<proteinExistence type="inferred from homology"/>
<protein>
    <recommendedName>
        <fullName evidence="18">Bifunctional protein GlmU</fullName>
    </recommendedName>
    <domain>
        <recommendedName>
            <fullName evidence="18">UDP-N-acetylglucosamine pyrophosphorylase</fullName>
            <ecNumber evidence="18">2.7.7.23</ecNumber>
        </recommendedName>
        <alternativeName>
            <fullName evidence="18">N-acetylglucosamine-1-phosphate uridyltransferase</fullName>
        </alternativeName>
    </domain>
    <domain>
        <recommendedName>
            <fullName evidence="18">Glucosamine-1-phosphate N-acetyltransferase</fullName>
            <ecNumber evidence="18">2.3.1.157</ecNumber>
        </recommendedName>
    </domain>
</protein>
<feature type="region of interest" description="N-acetyltransferase" evidence="18">
    <location>
        <begin position="260"/>
        <end position="490"/>
    </location>
</feature>
<keyword evidence="9 18" id="KW-0460">Magnesium</keyword>
<dbReference type="EC" id="2.7.7.23" evidence="18"/>
<evidence type="ECO:0000256" key="14">
    <source>
        <dbReference type="ARBA" id="ARBA00023316"/>
    </source>
</evidence>
<dbReference type="Proteomes" id="UP000238164">
    <property type="component" value="Chromosome 1"/>
</dbReference>
<evidence type="ECO:0000256" key="16">
    <source>
        <dbReference type="ARBA" id="ARBA00048493"/>
    </source>
</evidence>
<evidence type="ECO:0000256" key="1">
    <source>
        <dbReference type="ARBA" id="ARBA00004496"/>
    </source>
</evidence>
<keyword evidence="10 18" id="KW-0133">Cell shape</keyword>
<name>A0A2N9JMU4_9ACTN</name>
<dbReference type="InterPro" id="IPR050065">
    <property type="entry name" value="GlmU-like"/>
</dbReference>
<organism evidence="21 22">
    <name type="scientific">Micropruina glycogenica</name>
    <dbReference type="NCBI Taxonomy" id="75385"/>
    <lineage>
        <taxon>Bacteria</taxon>
        <taxon>Bacillati</taxon>
        <taxon>Actinomycetota</taxon>
        <taxon>Actinomycetes</taxon>
        <taxon>Propionibacteriales</taxon>
        <taxon>Nocardioidaceae</taxon>
        <taxon>Micropruina</taxon>
    </lineage>
</organism>
<dbReference type="GO" id="GO:0009245">
    <property type="term" value="P:lipid A biosynthetic process"/>
    <property type="evidence" value="ECO:0007669"/>
    <property type="project" value="UniProtKB-UniRule"/>
</dbReference>
<feature type="binding site" evidence="18">
    <location>
        <position position="163"/>
    </location>
    <ligand>
        <name>UDP-N-acetyl-alpha-D-glucosamine</name>
        <dbReference type="ChEBI" id="CHEBI:57705"/>
    </ligand>
</feature>
<dbReference type="EMBL" id="LT985188">
    <property type="protein sequence ID" value="SPD88913.1"/>
    <property type="molecule type" value="Genomic_DNA"/>
</dbReference>
<comment type="subcellular location">
    <subcellularLocation>
        <location evidence="1 18">Cytoplasm</location>
    </subcellularLocation>
</comment>
<evidence type="ECO:0000256" key="18">
    <source>
        <dbReference type="HAMAP-Rule" id="MF_01631"/>
    </source>
</evidence>
<feature type="binding site" evidence="18">
    <location>
        <position position="431"/>
    </location>
    <ligand>
        <name>acetyl-CoA</name>
        <dbReference type="ChEBI" id="CHEBI:57288"/>
    </ligand>
</feature>
<dbReference type="GO" id="GO:0005737">
    <property type="term" value="C:cytoplasm"/>
    <property type="evidence" value="ECO:0007669"/>
    <property type="project" value="UniProtKB-SubCell"/>
</dbReference>
<comment type="catalytic activity">
    <reaction evidence="16 18">
        <text>N-acetyl-alpha-D-glucosamine 1-phosphate + UTP + H(+) = UDP-N-acetyl-alpha-D-glucosamine + diphosphate</text>
        <dbReference type="Rhea" id="RHEA:13509"/>
        <dbReference type="ChEBI" id="CHEBI:15378"/>
        <dbReference type="ChEBI" id="CHEBI:33019"/>
        <dbReference type="ChEBI" id="CHEBI:46398"/>
        <dbReference type="ChEBI" id="CHEBI:57705"/>
        <dbReference type="ChEBI" id="CHEBI:57776"/>
        <dbReference type="EC" id="2.7.7.23"/>
    </reaction>
</comment>
<gene>
    <name evidence="18 21" type="primary">glmU</name>
    <name evidence="21" type="ORF">MPLG2_3883</name>
</gene>
<dbReference type="InterPro" id="IPR038009">
    <property type="entry name" value="GlmU_C_LbH"/>
</dbReference>
<keyword evidence="14 18" id="KW-0961">Cell wall biogenesis/degradation</keyword>
<feature type="binding site" evidence="18">
    <location>
        <position position="359"/>
    </location>
    <ligand>
        <name>UDP-N-acetyl-alpha-D-glucosamine</name>
        <dbReference type="ChEBI" id="CHEBI:57705"/>
    </ligand>
</feature>
<dbReference type="InterPro" id="IPR011004">
    <property type="entry name" value="Trimer_LpxA-like_sf"/>
</dbReference>
<evidence type="ECO:0000256" key="5">
    <source>
        <dbReference type="ARBA" id="ARBA00022679"/>
    </source>
</evidence>
<accession>A0A2N9JMU4</accession>
<dbReference type="PANTHER" id="PTHR43584:SF3">
    <property type="entry name" value="BIFUNCTIONAL PROTEIN GLMU"/>
    <property type="match status" value="1"/>
</dbReference>
<keyword evidence="8 18" id="KW-0677">Repeat</keyword>
<reference evidence="21 22" key="1">
    <citation type="submission" date="2018-02" db="EMBL/GenBank/DDBJ databases">
        <authorList>
            <person name="Cohen D.B."/>
            <person name="Kent A.D."/>
        </authorList>
    </citation>
    <scope>NUCLEOTIDE SEQUENCE [LARGE SCALE GENOMIC DNA]</scope>
    <source>
        <strain evidence="21">1</strain>
    </source>
</reference>
<feature type="binding site" evidence="18">
    <location>
        <position position="413"/>
    </location>
    <ligand>
        <name>acetyl-CoA</name>
        <dbReference type="ChEBI" id="CHEBI:57288"/>
    </ligand>
</feature>
<evidence type="ECO:0000256" key="13">
    <source>
        <dbReference type="ARBA" id="ARBA00023315"/>
    </source>
</evidence>
<feature type="binding site" evidence="18">
    <location>
        <position position="374"/>
    </location>
    <ligand>
        <name>UDP-N-acetyl-alpha-D-glucosamine</name>
        <dbReference type="ChEBI" id="CHEBI:57705"/>
    </ligand>
</feature>
<evidence type="ECO:0000256" key="10">
    <source>
        <dbReference type="ARBA" id="ARBA00022960"/>
    </source>
</evidence>
<feature type="domain" description="MobA-like NTP transferase" evidence="20">
    <location>
        <begin position="12"/>
        <end position="140"/>
    </location>
</feature>
<dbReference type="NCBIfam" id="NF010932">
    <property type="entry name" value="PRK14352.1"/>
    <property type="match status" value="1"/>
</dbReference>
<evidence type="ECO:0000256" key="8">
    <source>
        <dbReference type="ARBA" id="ARBA00022737"/>
    </source>
</evidence>
<feature type="active site" description="Proton acceptor" evidence="18">
    <location>
        <position position="371"/>
    </location>
</feature>
<evidence type="ECO:0000256" key="4">
    <source>
        <dbReference type="ARBA" id="ARBA00022490"/>
    </source>
</evidence>
<dbReference type="GO" id="GO:0016020">
    <property type="term" value="C:membrane"/>
    <property type="evidence" value="ECO:0007669"/>
    <property type="project" value="GOC"/>
</dbReference>
<dbReference type="InterPro" id="IPR029044">
    <property type="entry name" value="Nucleotide-diphossugar_trans"/>
</dbReference>
<comment type="pathway">
    <text evidence="18">Nucleotide-sugar biosynthesis; UDP-N-acetyl-alpha-D-glucosamine biosynthesis; N-acetyl-alpha-D-glucosamine 1-phosphate from alpha-D-glucosamine 6-phosphate (route II): step 2/2.</text>
</comment>
<dbReference type="Pfam" id="PF12804">
    <property type="entry name" value="NTP_transf_3"/>
    <property type="match status" value="1"/>
</dbReference>
<dbReference type="GO" id="GO:0071555">
    <property type="term" value="P:cell wall organization"/>
    <property type="evidence" value="ECO:0007669"/>
    <property type="project" value="UniProtKB-KW"/>
</dbReference>
<dbReference type="GO" id="GO:0003977">
    <property type="term" value="F:UDP-N-acetylglucosamine diphosphorylase activity"/>
    <property type="evidence" value="ECO:0007669"/>
    <property type="project" value="UniProtKB-UniRule"/>
</dbReference>
<dbReference type="GO" id="GO:0009252">
    <property type="term" value="P:peptidoglycan biosynthetic process"/>
    <property type="evidence" value="ECO:0007669"/>
    <property type="project" value="UniProtKB-UniRule"/>
</dbReference>
<comment type="caution">
    <text evidence="18">Lacks conserved residue(s) required for the propagation of feature annotation.</text>
</comment>
<feature type="binding site" evidence="18">
    <location>
        <position position="236"/>
    </location>
    <ligand>
        <name>Mg(2+)</name>
        <dbReference type="ChEBI" id="CHEBI:18420"/>
    </ligand>
</feature>
<dbReference type="RefSeq" id="WP_105187311.1">
    <property type="nucleotide sequence ID" value="NZ_LT985188.1"/>
</dbReference>
<comment type="similarity">
    <text evidence="2 18">In the C-terminal section; belongs to the transferase hexapeptide repeat family.</text>
</comment>
<keyword evidence="7 18" id="KW-0479">Metal-binding</keyword>
<evidence type="ECO:0000256" key="19">
    <source>
        <dbReference type="SAM" id="MobiDB-lite"/>
    </source>
</evidence>
<evidence type="ECO:0000256" key="3">
    <source>
        <dbReference type="ARBA" id="ARBA00007947"/>
    </source>
</evidence>
<dbReference type="CDD" id="cd03353">
    <property type="entry name" value="LbH_GlmU_C"/>
    <property type="match status" value="1"/>
</dbReference>
<feature type="binding site" evidence="18">
    <location>
        <position position="236"/>
    </location>
    <ligand>
        <name>UDP-N-acetyl-alpha-D-glucosamine</name>
        <dbReference type="ChEBI" id="CHEBI:57705"/>
    </ligand>
</feature>
<evidence type="ECO:0000256" key="15">
    <source>
        <dbReference type="ARBA" id="ARBA00048247"/>
    </source>
</evidence>
<keyword evidence="22" id="KW-1185">Reference proteome</keyword>
<dbReference type="Gene3D" id="2.160.10.10">
    <property type="entry name" value="Hexapeptide repeat proteins"/>
    <property type="match status" value="1"/>
</dbReference>
<feature type="binding site" evidence="18">
    <location>
        <begin position="87"/>
        <end position="88"/>
    </location>
    <ligand>
        <name>UDP-N-acetyl-alpha-D-glucosamine</name>
        <dbReference type="ChEBI" id="CHEBI:57705"/>
    </ligand>
</feature>
<dbReference type="PANTHER" id="PTHR43584">
    <property type="entry name" value="NUCLEOTIDYL TRANSFERASE"/>
    <property type="match status" value="1"/>
</dbReference>
<keyword evidence="13 18" id="KW-0012">Acyltransferase</keyword>
<comment type="pathway">
    <text evidence="18">Bacterial outer membrane biogenesis; LPS lipid A biosynthesis.</text>
</comment>
<dbReference type="EC" id="2.3.1.157" evidence="18"/>
<dbReference type="Gene3D" id="3.90.550.10">
    <property type="entry name" value="Spore Coat Polysaccharide Biosynthesis Protein SpsA, Chain A"/>
    <property type="match status" value="1"/>
</dbReference>
<dbReference type="AlphaFoldDB" id="A0A2N9JMU4"/>
<dbReference type="UniPathway" id="UPA00973"/>
<feature type="region of interest" description="Pyrophosphorylase" evidence="18">
    <location>
        <begin position="1"/>
        <end position="238"/>
    </location>
</feature>
<keyword evidence="6 18" id="KW-0548">Nucleotidyltransferase</keyword>
<feature type="binding site" evidence="18">
    <location>
        <position position="112"/>
    </location>
    <ligand>
        <name>Mg(2+)</name>
        <dbReference type="ChEBI" id="CHEBI:18420"/>
    </ligand>
</feature>
<dbReference type="GO" id="GO:0019134">
    <property type="term" value="F:glucosamine-1-phosphate N-acetyltransferase activity"/>
    <property type="evidence" value="ECO:0007669"/>
    <property type="project" value="UniProtKB-UniRule"/>
</dbReference>
<evidence type="ECO:0000313" key="21">
    <source>
        <dbReference type="EMBL" id="SPD88913.1"/>
    </source>
</evidence>
<dbReference type="OrthoDB" id="9775031at2"/>
<evidence type="ECO:0000256" key="12">
    <source>
        <dbReference type="ARBA" id="ARBA00023268"/>
    </source>
</evidence>
<feature type="binding site" evidence="18">
    <location>
        <position position="29"/>
    </location>
    <ligand>
        <name>UDP-N-acetyl-alpha-D-glucosamine</name>
        <dbReference type="ChEBI" id="CHEBI:57705"/>
    </ligand>
</feature>
<dbReference type="GO" id="GO:0000902">
    <property type="term" value="P:cell morphogenesis"/>
    <property type="evidence" value="ECO:0007669"/>
    <property type="project" value="UniProtKB-UniRule"/>
</dbReference>
<feature type="binding site" evidence="18">
    <location>
        <position position="388"/>
    </location>
    <ligand>
        <name>acetyl-CoA</name>
        <dbReference type="ChEBI" id="CHEBI:57288"/>
    </ligand>
</feature>
<comment type="catalytic activity">
    <reaction evidence="15 18">
        <text>alpha-D-glucosamine 1-phosphate + acetyl-CoA = N-acetyl-alpha-D-glucosamine 1-phosphate + CoA + H(+)</text>
        <dbReference type="Rhea" id="RHEA:13725"/>
        <dbReference type="ChEBI" id="CHEBI:15378"/>
        <dbReference type="ChEBI" id="CHEBI:57287"/>
        <dbReference type="ChEBI" id="CHEBI:57288"/>
        <dbReference type="ChEBI" id="CHEBI:57776"/>
        <dbReference type="ChEBI" id="CHEBI:58516"/>
        <dbReference type="EC" id="2.3.1.157"/>
    </reaction>
</comment>
<evidence type="ECO:0000256" key="2">
    <source>
        <dbReference type="ARBA" id="ARBA00007707"/>
    </source>
</evidence>
<comment type="pathway">
    <text evidence="18">Nucleotide-sugar biosynthesis; UDP-N-acetyl-alpha-D-glucosamine biosynthesis; UDP-N-acetyl-alpha-D-glucosamine from N-acetyl-alpha-D-glucosamine 1-phosphate: step 1/1.</text>
</comment>
<sequence length="490" mass="50030">MTTTDQTRVAAVVIMAAGAGTRMKSATAKVLHQLAGRSMLSYAVDAASAVEPDHLVVVVGFQRDQVEAHLAEVAPQVTTAVQEQQLGTGDAVRSGLAGLGDLVGDVVVTSGDVPLLTGETLRALVEAHRGEGNAVTVLTTIAPDPTGYGRIVREGGEVVRIVEQRDATDDERVITEINAGIYVFDAQVLSAGLADLSSDNDQGELYLTDVVGFARGLGRRVGASVLADSVQAEGVNDRIQLAALSAELNRRILRRWMAEGVTVLDPATTWVHDSVDLAPDVTLLPGTSLEGATSVATGAVIGPDTTLIDVEVDEGAHIVRSHATLAVIGPNADVGPFAFIRPGTKLGVKGKIGAFVETKNAAIGDGAKVPHLTYCGDATVGEGANIGAGTIFANYDGVTKSHTTVGKGSFIGSDSVLVAPVEVADGAYVAAGSTITSPVGPGELAVARGTQRNIAGWVARKRPGTRTAAAAEAALGGSQTGATEGSEGVR</sequence>
<keyword evidence="4 18" id="KW-0963">Cytoplasm</keyword>
<evidence type="ECO:0000256" key="9">
    <source>
        <dbReference type="ARBA" id="ARBA00022842"/>
    </source>
</evidence>
<dbReference type="PROSITE" id="PS00101">
    <property type="entry name" value="HEXAPEP_TRANSFERASES"/>
    <property type="match status" value="1"/>
</dbReference>
<dbReference type="InterPro" id="IPR025877">
    <property type="entry name" value="MobA-like_NTP_Trfase"/>
</dbReference>
<dbReference type="NCBIfam" id="TIGR01173">
    <property type="entry name" value="glmU"/>
    <property type="match status" value="1"/>
</dbReference>
<feature type="binding site" evidence="18">
    <location>
        <position position="149"/>
    </location>
    <ligand>
        <name>UDP-N-acetyl-alpha-D-glucosamine</name>
        <dbReference type="ChEBI" id="CHEBI:57705"/>
    </ligand>
</feature>
<comment type="subunit">
    <text evidence="18">Homotrimer.</text>
</comment>
<feature type="binding site" evidence="18">
    <location>
        <begin position="110"/>
        <end position="112"/>
    </location>
    <ligand>
        <name>UDP-N-acetyl-alpha-D-glucosamine</name>
        <dbReference type="ChEBI" id="CHEBI:57705"/>
    </ligand>
</feature>
<evidence type="ECO:0000259" key="20">
    <source>
        <dbReference type="Pfam" id="PF12804"/>
    </source>
</evidence>